<sequence>MNLDLPSVAELRQAAEAGQRITSDDVSAISQVENRLTGRGPVRGGPAATAQSIAMRQMNFDSTVEEIARKPPNLITQDDARVVQSMEGRAFNRPPGADSISAQVRSIANRNDFYQLPAIPTEPAYITKEDAREAQRIESMYYGGQIPGYSTAANMQVSSTPESILSNARVPRTNLEIFGKAVHISVELESATDPDDQCTVV</sequence>
<dbReference type="HOGENOM" id="CLU_128290_0_0_1"/>
<dbReference type="Pfam" id="PF04927">
    <property type="entry name" value="SMP"/>
    <property type="match status" value="1"/>
</dbReference>
<dbReference type="InterPro" id="IPR007011">
    <property type="entry name" value="LEA_SMP_dom"/>
</dbReference>
<accession>S7ZMN0</accession>
<dbReference type="STRING" id="933388.S7ZMN0"/>
<reference evidence="2 3" key="1">
    <citation type="journal article" date="2013" name="PLoS ONE">
        <title>Genomic and secretomic analyses reveal unique features of the lignocellulolytic enzyme system of Penicillium decumbens.</title>
        <authorList>
            <person name="Liu G."/>
            <person name="Zhang L."/>
            <person name="Wei X."/>
            <person name="Zou G."/>
            <person name="Qin Y."/>
            <person name="Ma L."/>
            <person name="Li J."/>
            <person name="Zheng H."/>
            <person name="Wang S."/>
            <person name="Wang C."/>
            <person name="Xun L."/>
            <person name="Zhao G.-P."/>
            <person name="Zhou Z."/>
            <person name="Qu Y."/>
        </authorList>
    </citation>
    <scope>NUCLEOTIDE SEQUENCE [LARGE SCALE GENOMIC DNA]</scope>
    <source>
        <strain evidence="3">114-2 / CGMCC 5302</strain>
    </source>
</reference>
<dbReference type="eggNOG" id="ENOG502STFS">
    <property type="taxonomic scope" value="Eukaryota"/>
</dbReference>
<evidence type="ECO:0000313" key="3">
    <source>
        <dbReference type="Proteomes" id="UP000019376"/>
    </source>
</evidence>
<dbReference type="AlphaFoldDB" id="S7ZMN0"/>
<feature type="domain" description="SMP" evidence="1">
    <location>
        <begin position="17"/>
        <end position="54"/>
    </location>
</feature>
<protein>
    <recommendedName>
        <fullName evidence="1">SMP domain-containing protein</fullName>
    </recommendedName>
</protein>
<evidence type="ECO:0000259" key="1">
    <source>
        <dbReference type="Pfam" id="PF04927"/>
    </source>
</evidence>
<dbReference type="PhylomeDB" id="S7ZMN0"/>
<gene>
    <name evidence="2" type="ORF">PDE_06569</name>
</gene>
<keyword evidence="3" id="KW-1185">Reference proteome</keyword>
<name>S7ZMN0_PENO1</name>
<dbReference type="Proteomes" id="UP000019376">
    <property type="component" value="Unassembled WGS sequence"/>
</dbReference>
<dbReference type="EMBL" id="KB644413">
    <property type="protein sequence ID" value="EPS31614.1"/>
    <property type="molecule type" value="Genomic_DNA"/>
</dbReference>
<organism evidence="2 3">
    <name type="scientific">Penicillium oxalicum (strain 114-2 / CGMCC 5302)</name>
    <name type="common">Penicillium decumbens</name>
    <dbReference type="NCBI Taxonomy" id="933388"/>
    <lineage>
        <taxon>Eukaryota</taxon>
        <taxon>Fungi</taxon>
        <taxon>Dikarya</taxon>
        <taxon>Ascomycota</taxon>
        <taxon>Pezizomycotina</taxon>
        <taxon>Eurotiomycetes</taxon>
        <taxon>Eurotiomycetidae</taxon>
        <taxon>Eurotiales</taxon>
        <taxon>Aspergillaceae</taxon>
        <taxon>Penicillium</taxon>
    </lineage>
</organism>
<proteinExistence type="predicted"/>
<evidence type="ECO:0000313" key="2">
    <source>
        <dbReference type="EMBL" id="EPS31614.1"/>
    </source>
</evidence>
<dbReference type="OrthoDB" id="2799468at2759"/>